<evidence type="ECO:0000313" key="1">
    <source>
        <dbReference type="EMBL" id="EHL04984.1"/>
    </source>
</evidence>
<comment type="caution">
    <text evidence="1">The sequence shown here is derived from an EMBL/GenBank/DDBJ whole genome shotgun (WGS) entry which is preliminary data.</text>
</comment>
<name>G9XTN4_DESHA</name>
<accession>G9XTN4</accession>
<dbReference type="PATRIC" id="fig|537010.4.peg.4047"/>
<protein>
    <submittedName>
        <fullName evidence="1">Uncharacterized protein</fullName>
    </submittedName>
</protein>
<dbReference type="HOGENOM" id="CLU_3308491_0_0_9"/>
<organism evidence="1 2">
    <name type="scientific">Desulfitobacterium hafniense DP7</name>
    <dbReference type="NCBI Taxonomy" id="537010"/>
    <lineage>
        <taxon>Bacteria</taxon>
        <taxon>Bacillati</taxon>
        <taxon>Bacillota</taxon>
        <taxon>Clostridia</taxon>
        <taxon>Eubacteriales</taxon>
        <taxon>Desulfitobacteriaceae</taxon>
        <taxon>Desulfitobacterium</taxon>
    </lineage>
</organism>
<evidence type="ECO:0000313" key="2">
    <source>
        <dbReference type="Proteomes" id="UP000004416"/>
    </source>
</evidence>
<dbReference type="EMBL" id="AFZX01000110">
    <property type="protein sequence ID" value="EHL04984.1"/>
    <property type="molecule type" value="Genomic_DNA"/>
</dbReference>
<dbReference type="AlphaFoldDB" id="G9XTN4"/>
<proteinExistence type="predicted"/>
<dbReference type="Proteomes" id="UP000004416">
    <property type="component" value="Unassembled WGS sequence"/>
</dbReference>
<reference evidence="1 2" key="1">
    <citation type="submission" date="2011-08" db="EMBL/GenBank/DDBJ databases">
        <authorList>
            <person name="Weinstock G."/>
            <person name="Sodergren E."/>
            <person name="Clifton S."/>
            <person name="Fulton L."/>
            <person name="Fulton B."/>
            <person name="Courtney L."/>
            <person name="Fronick C."/>
            <person name="Harrison M."/>
            <person name="Strong C."/>
            <person name="Farmer C."/>
            <person name="Delahaunty K."/>
            <person name="Markovic C."/>
            <person name="Hall O."/>
            <person name="Minx P."/>
            <person name="Tomlinson C."/>
            <person name="Mitreva M."/>
            <person name="Hou S."/>
            <person name="Chen J."/>
            <person name="Wollam A."/>
            <person name="Pepin K.H."/>
            <person name="Johnson M."/>
            <person name="Bhonagiri V."/>
            <person name="Zhang X."/>
            <person name="Suruliraj S."/>
            <person name="Warren W."/>
            <person name="Chinwalla A."/>
            <person name="Mardis E.R."/>
            <person name="Wilson R.K."/>
        </authorList>
    </citation>
    <scope>NUCLEOTIDE SEQUENCE [LARGE SCALE GENOMIC DNA]</scope>
    <source>
        <strain evidence="1 2">DP7</strain>
    </source>
</reference>
<gene>
    <name evidence="1" type="ORF">HMPREF0322_04342</name>
</gene>
<sequence>MHLSNLPMIDMIYHIDHTCKLIVQKKTLPAQPAEKRLFL</sequence>